<evidence type="ECO:0000256" key="12">
    <source>
        <dbReference type="ARBA" id="ARBA00023136"/>
    </source>
</evidence>
<evidence type="ECO:0000256" key="11">
    <source>
        <dbReference type="ARBA" id="ARBA00023033"/>
    </source>
</evidence>
<name>A0A1M2W5Q5_TRAPU</name>
<gene>
    <name evidence="14" type="ORF">TRAPUB_8250</name>
</gene>
<dbReference type="InterPro" id="IPR002401">
    <property type="entry name" value="Cyt_P450_E_grp-I"/>
</dbReference>
<keyword evidence="10 13" id="KW-0408">Iron</keyword>
<evidence type="ECO:0000256" key="6">
    <source>
        <dbReference type="ARBA" id="ARBA00022692"/>
    </source>
</evidence>
<dbReference type="PRINTS" id="PR00463">
    <property type="entry name" value="EP450I"/>
</dbReference>
<evidence type="ECO:0000256" key="8">
    <source>
        <dbReference type="ARBA" id="ARBA00022989"/>
    </source>
</evidence>
<dbReference type="OMA" id="ENAYWED"/>
<dbReference type="GO" id="GO:0016020">
    <property type="term" value="C:membrane"/>
    <property type="evidence" value="ECO:0007669"/>
    <property type="project" value="UniProtKB-SubCell"/>
</dbReference>
<comment type="similarity">
    <text evidence="4">Belongs to the cytochrome P450 family.</text>
</comment>
<comment type="subcellular location">
    <subcellularLocation>
        <location evidence="2">Membrane</location>
        <topology evidence="2">Single-pass membrane protein</topology>
    </subcellularLocation>
</comment>
<evidence type="ECO:0000256" key="2">
    <source>
        <dbReference type="ARBA" id="ARBA00004167"/>
    </source>
</evidence>
<keyword evidence="6" id="KW-0812">Transmembrane</keyword>
<comment type="caution">
    <text evidence="14">The sequence shown here is derived from an EMBL/GenBank/DDBJ whole genome shotgun (WGS) entry which is preliminary data.</text>
</comment>
<dbReference type="GO" id="GO:0004497">
    <property type="term" value="F:monooxygenase activity"/>
    <property type="evidence" value="ECO:0007669"/>
    <property type="project" value="UniProtKB-KW"/>
</dbReference>
<evidence type="ECO:0000256" key="10">
    <source>
        <dbReference type="ARBA" id="ARBA00023004"/>
    </source>
</evidence>
<dbReference type="PANTHER" id="PTHR46300">
    <property type="entry name" value="P450, PUTATIVE (EUROFUNG)-RELATED-RELATED"/>
    <property type="match status" value="1"/>
</dbReference>
<proteinExistence type="inferred from homology"/>
<reference evidence="14 15" key="1">
    <citation type="submission" date="2016-10" db="EMBL/GenBank/DDBJ databases">
        <title>Genome sequence of the basidiomycete white-rot fungus Trametes pubescens.</title>
        <authorList>
            <person name="Makela M.R."/>
            <person name="Granchi Z."/>
            <person name="Peng M."/>
            <person name="De Vries R.P."/>
            <person name="Grigoriev I."/>
            <person name="Riley R."/>
            <person name="Hilden K."/>
        </authorList>
    </citation>
    <scope>NUCLEOTIDE SEQUENCE [LARGE SCALE GENOMIC DNA]</scope>
    <source>
        <strain evidence="14 15">FBCC735</strain>
    </source>
</reference>
<keyword evidence="7 13" id="KW-0479">Metal-binding</keyword>
<dbReference type="AlphaFoldDB" id="A0A1M2W5Q5"/>
<dbReference type="PANTHER" id="PTHR46300:SF7">
    <property type="entry name" value="P450, PUTATIVE (EUROFUNG)-RELATED"/>
    <property type="match status" value="1"/>
</dbReference>
<dbReference type="GO" id="GO:0005506">
    <property type="term" value="F:iron ion binding"/>
    <property type="evidence" value="ECO:0007669"/>
    <property type="project" value="InterPro"/>
</dbReference>
<keyword evidence="9" id="KW-0560">Oxidoreductase</keyword>
<dbReference type="InterPro" id="IPR001128">
    <property type="entry name" value="Cyt_P450"/>
</dbReference>
<dbReference type="InterPro" id="IPR036396">
    <property type="entry name" value="Cyt_P450_sf"/>
</dbReference>
<protein>
    <submittedName>
        <fullName evidence="14">O-methylsterigmatocystin oxidoreductase</fullName>
    </submittedName>
</protein>
<evidence type="ECO:0000256" key="4">
    <source>
        <dbReference type="ARBA" id="ARBA00010617"/>
    </source>
</evidence>
<dbReference type="OrthoDB" id="3934656at2759"/>
<accession>A0A1M2W5Q5</accession>
<dbReference type="STRING" id="154538.A0A1M2W5Q5"/>
<dbReference type="GO" id="GO:0016705">
    <property type="term" value="F:oxidoreductase activity, acting on paired donors, with incorporation or reduction of molecular oxygen"/>
    <property type="evidence" value="ECO:0007669"/>
    <property type="project" value="InterPro"/>
</dbReference>
<feature type="binding site" description="axial binding residue" evidence="13">
    <location>
        <position position="285"/>
    </location>
    <ligand>
        <name>heme</name>
        <dbReference type="ChEBI" id="CHEBI:30413"/>
    </ligand>
    <ligandPart>
        <name>Fe</name>
        <dbReference type="ChEBI" id="CHEBI:18248"/>
    </ligandPart>
</feature>
<dbReference type="Pfam" id="PF00067">
    <property type="entry name" value="p450"/>
    <property type="match status" value="1"/>
</dbReference>
<dbReference type="SUPFAM" id="SSF48264">
    <property type="entry name" value="Cytochrome P450"/>
    <property type="match status" value="1"/>
</dbReference>
<comment type="cofactor">
    <cofactor evidence="1 13">
        <name>heme</name>
        <dbReference type="ChEBI" id="CHEBI:30413"/>
    </cofactor>
</comment>
<comment type="pathway">
    <text evidence="3">Secondary metabolite biosynthesis.</text>
</comment>
<evidence type="ECO:0000256" key="7">
    <source>
        <dbReference type="ARBA" id="ARBA00022723"/>
    </source>
</evidence>
<evidence type="ECO:0000313" key="14">
    <source>
        <dbReference type="EMBL" id="OJT15146.1"/>
    </source>
</evidence>
<organism evidence="14 15">
    <name type="scientific">Trametes pubescens</name>
    <name type="common">White-rot fungus</name>
    <dbReference type="NCBI Taxonomy" id="154538"/>
    <lineage>
        <taxon>Eukaryota</taxon>
        <taxon>Fungi</taxon>
        <taxon>Dikarya</taxon>
        <taxon>Basidiomycota</taxon>
        <taxon>Agaricomycotina</taxon>
        <taxon>Agaricomycetes</taxon>
        <taxon>Polyporales</taxon>
        <taxon>Polyporaceae</taxon>
        <taxon>Trametes</taxon>
    </lineage>
</organism>
<keyword evidence="8" id="KW-1133">Transmembrane helix</keyword>
<dbReference type="Gene3D" id="1.10.630.10">
    <property type="entry name" value="Cytochrome P450"/>
    <property type="match status" value="1"/>
</dbReference>
<keyword evidence="11" id="KW-0503">Monooxygenase</keyword>
<dbReference type="GO" id="GO:0020037">
    <property type="term" value="F:heme binding"/>
    <property type="evidence" value="ECO:0007669"/>
    <property type="project" value="InterPro"/>
</dbReference>
<evidence type="ECO:0000256" key="5">
    <source>
        <dbReference type="ARBA" id="ARBA00022617"/>
    </source>
</evidence>
<evidence type="ECO:0000256" key="3">
    <source>
        <dbReference type="ARBA" id="ARBA00005179"/>
    </source>
</evidence>
<dbReference type="InterPro" id="IPR050364">
    <property type="entry name" value="Cytochrome_P450_fung"/>
</dbReference>
<keyword evidence="5 13" id="KW-0349">Heme</keyword>
<evidence type="ECO:0000256" key="13">
    <source>
        <dbReference type="PIRSR" id="PIRSR602401-1"/>
    </source>
</evidence>
<dbReference type="EMBL" id="MNAD01000193">
    <property type="protein sequence ID" value="OJT15146.1"/>
    <property type="molecule type" value="Genomic_DNA"/>
</dbReference>
<dbReference type="Proteomes" id="UP000184267">
    <property type="component" value="Unassembled WGS sequence"/>
</dbReference>
<keyword evidence="15" id="KW-1185">Reference proteome</keyword>
<evidence type="ECO:0000313" key="15">
    <source>
        <dbReference type="Proteomes" id="UP000184267"/>
    </source>
</evidence>
<keyword evidence="12" id="KW-0472">Membrane</keyword>
<sequence>MMKVLYNIDAKENGDELVSFVDEATSCTATLATGVHPVDIFPFLRHLPSWVPGAGFQDAFARCRAAVEHLKETPFAALKAALDEGQIAPSGLSVLLSKLNTNTGSSPKNTYQEDVLKNVGLVAFEAGADTSFSTLQAVFLAMSLYPDVLKTAQAELDAVVGPHRLPDYDDRDELSYVNAIITEALRGHVVLPISLPHRTVEDDELDGYFIPAGTIIMPNTWAMLHDPEVYENPGEFKPERFTREGKLDRSSRDPYDFAFGYGRRQAPRSRGTVSVTSYRPSSRICPGRHFADESLYLTVASVLHVFDIGPPLDIDGQPITVKYEQTDGLLT</sequence>
<evidence type="ECO:0000256" key="1">
    <source>
        <dbReference type="ARBA" id="ARBA00001971"/>
    </source>
</evidence>
<evidence type="ECO:0000256" key="9">
    <source>
        <dbReference type="ARBA" id="ARBA00023002"/>
    </source>
</evidence>